<dbReference type="RefSeq" id="WP_347438785.1">
    <property type="nucleotide sequence ID" value="NZ_CP089291.1"/>
</dbReference>
<evidence type="ECO:0000313" key="1">
    <source>
        <dbReference type="EMBL" id="UOF92100.1"/>
    </source>
</evidence>
<dbReference type="Gene3D" id="3.30.300.20">
    <property type="match status" value="1"/>
</dbReference>
<dbReference type="EMBL" id="CP089291">
    <property type="protein sequence ID" value="UOF92100.1"/>
    <property type="molecule type" value="Genomic_DNA"/>
</dbReference>
<accession>A0ABY4CW31</accession>
<sequence length="142" mass="15834">MNVQVTWQGKRRFEAQGASGHKVVIDAKPEVGGEDAGPRPMELLLMGLGGCTGIDITIILEKMRYTIENFAVEIQGERADQDPKRFTKIQMHYRLDGKDIPPEKVKRAIQLSAEKYCSAASSLNAAFVHTFELNGVHYEIES</sequence>
<dbReference type="Gene3D" id="2.20.25.10">
    <property type="match status" value="1"/>
</dbReference>
<dbReference type="InterPro" id="IPR015946">
    <property type="entry name" value="KH_dom-like_a/b"/>
</dbReference>
<name>A0ABY4CW31_9BACL</name>
<protein>
    <submittedName>
        <fullName evidence="1">OsmC family protein</fullName>
    </submittedName>
</protein>
<dbReference type="PANTHER" id="PTHR34352">
    <property type="entry name" value="PROTEIN YHFA"/>
    <property type="match status" value="1"/>
</dbReference>
<dbReference type="SUPFAM" id="SSF82784">
    <property type="entry name" value="OsmC-like"/>
    <property type="match status" value="1"/>
</dbReference>
<evidence type="ECO:0000313" key="2">
    <source>
        <dbReference type="Proteomes" id="UP000830167"/>
    </source>
</evidence>
<dbReference type="Proteomes" id="UP000830167">
    <property type="component" value="Chromosome"/>
</dbReference>
<dbReference type="InterPro" id="IPR003718">
    <property type="entry name" value="OsmC/Ohr_fam"/>
</dbReference>
<keyword evidence="2" id="KW-1185">Reference proteome</keyword>
<organism evidence="1 2">
    <name type="scientific">Fodinisporobacter ferrooxydans</name>
    <dbReference type="NCBI Taxonomy" id="2901836"/>
    <lineage>
        <taxon>Bacteria</taxon>
        <taxon>Bacillati</taxon>
        <taxon>Bacillota</taxon>
        <taxon>Bacilli</taxon>
        <taxon>Bacillales</taxon>
        <taxon>Alicyclobacillaceae</taxon>
        <taxon>Fodinisporobacter</taxon>
    </lineage>
</organism>
<reference evidence="1" key="1">
    <citation type="submission" date="2021-12" db="EMBL/GenBank/DDBJ databases">
        <title>Alicyclobacillaceae gen. nov., sp. nov., isolated from chalcocite enrichment system.</title>
        <authorList>
            <person name="Jiang Z."/>
        </authorList>
    </citation>
    <scope>NUCLEOTIDE SEQUENCE</scope>
    <source>
        <strain evidence="1">MYW30-H2</strain>
    </source>
</reference>
<dbReference type="PANTHER" id="PTHR34352:SF1">
    <property type="entry name" value="PROTEIN YHFA"/>
    <property type="match status" value="1"/>
</dbReference>
<gene>
    <name evidence="1" type="ORF">LSG31_07815</name>
</gene>
<proteinExistence type="predicted"/>
<dbReference type="InterPro" id="IPR036102">
    <property type="entry name" value="OsmC/Ohrsf"/>
</dbReference>
<dbReference type="Pfam" id="PF02566">
    <property type="entry name" value="OsmC"/>
    <property type="match status" value="1"/>
</dbReference>